<evidence type="ECO:0008006" key="9">
    <source>
        <dbReference type="Google" id="ProtNLM"/>
    </source>
</evidence>
<dbReference type="EMBL" id="CP095074">
    <property type="protein sequence ID" value="UOQ92348.1"/>
    <property type="molecule type" value="Genomic_DNA"/>
</dbReference>
<name>A0ABY4GW50_9BACI</name>
<dbReference type="Pfam" id="PF03606">
    <property type="entry name" value="DcuC"/>
    <property type="match status" value="1"/>
</dbReference>
<dbReference type="InterPro" id="IPR018385">
    <property type="entry name" value="C4_dicarb_anaerob_car-like"/>
</dbReference>
<feature type="transmembrane region" description="Helical" evidence="6">
    <location>
        <begin position="26"/>
        <end position="43"/>
    </location>
</feature>
<evidence type="ECO:0000256" key="4">
    <source>
        <dbReference type="ARBA" id="ARBA00022989"/>
    </source>
</evidence>
<keyword evidence="4 6" id="KW-1133">Transmembrane helix</keyword>
<protein>
    <recommendedName>
        <fullName evidence="9">C4-dicarboxylate anaerobic carrier</fullName>
    </recommendedName>
</protein>
<feature type="transmembrane region" description="Helical" evidence="6">
    <location>
        <begin position="81"/>
        <end position="104"/>
    </location>
</feature>
<keyword evidence="8" id="KW-1185">Reference proteome</keyword>
<comment type="subcellular location">
    <subcellularLocation>
        <location evidence="1">Cell membrane</location>
        <topology evidence="1">Multi-pass membrane protein</topology>
    </subcellularLocation>
</comment>
<evidence type="ECO:0000256" key="1">
    <source>
        <dbReference type="ARBA" id="ARBA00004651"/>
    </source>
</evidence>
<accession>A0ABY4GW50</accession>
<keyword evidence="2" id="KW-1003">Cell membrane</keyword>
<gene>
    <name evidence="7" type="ORF">MUO14_18010</name>
</gene>
<dbReference type="Proteomes" id="UP000831880">
    <property type="component" value="Chromosome"/>
</dbReference>
<evidence type="ECO:0000256" key="6">
    <source>
        <dbReference type="SAM" id="Phobius"/>
    </source>
</evidence>
<evidence type="ECO:0000256" key="3">
    <source>
        <dbReference type="ARBA" id="ARBA00022692"/>
    </source>
</evidence>
<evidence type="ECO:0000256" key="5">
    <source>
        <dbReference type="ARBA" id="ARBA00023136"/>
    </source>
</evidence>
<keyword evidence="3 6" id="KW-0812">Transmembrane</keyword>
<evidence type="ECO:0000313" key="7">
    <source>
        <dbReference type="EMBL" id="UOQ92348.1"/>
    </source>
</evidence>
<organism evidence="7 8">
    <name type="scientific">Halobacillus shinanisalinarum</name>
    <dbReference type="NCBI Taxonomy" id="2932258"/>
    <lineage>
        <taxon>Bacteria</taxon>
        <taxon>Bacillati</taxon>
        <taxon>Bacillota</taxon>
        <taxon>Bacilli</taxon>
        <taxon>Bacillales</taxon>
        <taxon>Bacillaceae</taxon>
        <taxon>Halobacillus</taxon>
    </lineage>
</organism>
<sequence length="154" mass="17030">MNALSERKSDSPEEGKETKLKGINPFVLMFIVIVTVTMLTYIVPAGQYERIETGNRTEVDPNSFEFVESTPVGLLDMFTSFHLGMIEGASIILFVFLFGGALGIMQATGAIDSLVKYVAARLGVKKSSLHMKRREPFAFGKGFYVRLPKILSSK</sequence>
<dbReference type="RefSeq" id="WP_244751958.1">
    <property type="nucleotide sequence ID" value="NZ_CP095074.1"/>
</dbReference>
<proteinExistence type="predicted"/>
<evidence type="ECO:0000256" key="2">
    <source>
        <dbReference type="ARBA" id="ARBA00022475"/>
    </source>
</evidence>
<reference evidence="7 8" key="1">
    <citation type="submission" date="2022-04" db="EMBL/GenBank/DDBJ databases">
        <title>Halobacillus sp. isolated from saltern.</title>
        <authorList>
            <person name="Won M."/>
            <person name="Lee C.-M."/>
            <person name="Woen H.-Y."/>
            <person name="Kwon S.-W."/>
        </authorList>
    </citation>
    <scope>NUCLEOTIDE SEQUENCE [LARGE SCALE GENOMIC DNA]</scope>
    <source>
        <strain evidence="7 8">SSTM10-2</strain>
    </source>
</reference>
<evidence type="ECO:0000313" key="8">
    <source>
        <dbReference type="Proteomes" id="UP000831880"/>
    </source>
</evidence>
<keyword evidence="5 6" id="KW-0472">Membrane</keyword>